<gene>
    <name evidence="2" type="ORF">DA075_02805</name>
</gene>
<keyword evidence="1" id="KW-0472">Membrane</keyword>
<evidence type="ECO:0000313" key="3">
    <source>
        <dbReference type="Proteomes" id="UP000244755"/>
    </source>
</evidence>
<evidence type="ECO:0000313" key="2">
    <source>
        <dbReference type="EMBL" id="AWB19994.1"/>
    </source>
</evidence>
<feature type="transmembrane region" description="Helical" evidence="1">
    <location>
        <begin position="163"/>
        <end position="181"/>
    </location>
</feature>
<keyword evidence="3" id="KW-1185">Reference proteome</keyword>
<dbReference type="RefSeq" id="WP_099951910.1">
    <property type="nucleotide sequence ID" value="NZ_CP028843.1"/>
</dbReference>
<keyword evidence="1" id="KW-1133">Transmembrane helix</keyword>
<reference evidence="2 3" key="1">
    <citation type="submission" date="2018-04" db="EMBL/GenBank/DDBJ databases">
        <title>Methylobacterium sp. PR1016A genome.</title>
        <authorList>
            <person name="Park W."/>
        </authorList>
    </citation>
    <scope>NUCLEOTIDE SEQUENCE [LARGE SCALE GENOMIC DNA]</scope>
    <source>
        <strain evidence="2 3">PR1016A</strain>
    </source>
</reference>
<dbReference type="Proteomes" id="UP000244755">
    <property type="component" value="Chromosome 1"/>
</dbReference>
<feature type="transmembrane region" description="Helical" evidence="1">
    <location>
        <begin position="12"/>
        <end position="30"/>
    </location>
</feature>
<dbReference type="OrthoDB" id="9826925at2"/>
<accession>A0A2R4WEL5</accession>
<feature type="transmembrane region" description="Helical" evidence="1">
    <location>
        <begin position="87"/>
        <end position="104"/>
    </location>
</feature>
<keyword evidence="1" id="KW-0812">Transmembrane</keyword>
<name>A0A2R4WEL5_9HYPH</name>
<sequence>MENDDNRQTLLNSYGLLASLCILFCIISRAPSIFDELSLAGLKLTNVNVGWVVILGPWIISAGMVWLLYYASVVVVTPAQRSRGARIAMIALALIPAIAELFLLRQLIFETTQAGIPCDQFDHLRLFTDFDLSSAAGWKPHYCFGLKPEQQEAMPHFYPPYQTWAHVILPFLVGAAGIRIGRFL</sequence>
<proteinExistence type="predicted"/>
<protein>
    <submittedName>
        <fullName evidence="2">Uncharacterized protein</fullName>
    </submittedName>
</protein>
<feature type="transmembrane region" description="Helical" evidence="1">
    <location>
        <begin position="50"/>
        <end position="75"/>
    </location>
</feature>
<evidence type="ECO:0000256" key="1">
    <source>
        <dbReference type="SAM" id="Phobius"/>
    </source>
</evidence>
<dbReference type="EMBL" id="CP028843">
    <property type="protein sequence ID" value="AWB19994.1"/>
    <property type="molecule type" value="Genomic_DNA"/>
</dbReference>
<dbReference type="AlphaFoldDB" id="A0A2R4WEL5"/>
<dbReference type="KEGG" id="mee:DA075_02805"/>
<organism evidence="2 3">
    <name type="scientific">Methylobacterium currus</name>
    <dbReference type="NCBI Taxonomy" id="2051553"/>
    <lineage>
        <taxon>Bacteria</taxon>
        <taxon>Pseudomonadati</taxon>
        <taxon>Pseudomonadota</taxon>
        <taxon>Alphaproteobacteria</taxon>
        <taxon>Hyphomicrobiales</taxon>
        <taxon>Methylobacteriaceae</taxon>
        <taxon>Methylobacterium</taxon>
    </lineage>
</organism>